<sequence>MNVKLNLDWEANCFGRYLANKNNHCSNKCLLTKKTLHNNG</sequence>
<dbReference type="Proteomes" id="UP000011134">
    <property type="component" value="Unassembled WGS sequence"/>
</dbReference>
<proteinExistence type="predicted"/>
<keyword evidence="2" id="KW-1185">Reference proteome</keyword>
<dbReference type="PATRIC" id="fig|1056511.3.peg.697"/>
<protein>
    <submittedName>
        <fullName evidence="1">Uncharacterized protein</fullName>
    </submittedName>
</protein>
<reference evidence="1 2" key="1">
    <citation type="submission" date="2012-12" db="EMBL/GenBank/DDBJ databases">
        <title>Genome Assembly of Photobacterium sp. AK15.</title>
        <authorList>
            <person name="Khatri I."/>
            <person name="Vaidya B."/>
            <person name="Srinivas T.N.R."/>
            <person name="Subramanian S."/>
            <person name="Pinnaka A."/>
        </authorList>
    </citation>
    <scope>NUCLEOTIDE SEQUENCE [LARGE SCALE GENOMIC DNA]</scope>
    <source>
        <strain evidence="1 2">AK15</strain>
    </source>
</reference>
<organism evidence="1 2">
    <name type="scientific">Photobacterium marinum</name>
    <dbReference type="NCBI Taxonomy" id="1056511"/>
    <lineage>
        <taxon>Bacteria</taxon>
        <taxon>Pseudomonadati</taxon>
        <taxon>Pseudomonadota</taxon>
        <taxon>Gammaproteobacteria</taxon>
        <taxon>Vibrionales</taxon>
        <taxon>Vibrionaceae</taxon>
        <taxon>Photobacterium</taxon>
    </lineage>
</organism>
<comment type="caution">
    <text evidence="1">The sequence shown here is derived from an EMBL/GenBank/DDBJ whole genome shotgun (WGS) entry which is preliminary data.</text>
</comment>
<name>L8JI61_9GAMM</name>
<dbReference type="EMBL" id="AMZO01000003">
    <property type="protein sequence ID" value="ELR67127.1"/>
    <property type="molecule type" value="Genomic_DNA"/>
</dbReference>
<evidence type="ECO:0000313" key="2">
    <source>
        <dbReference type="Proteomes" id="UP000011134"/>
    </source>
</evidence>
<accession>L8JI61</accession>
<dbReference type="AlphaFoldDB" id="L8JI61"/>
<gene>
    <name evidence="1" type="ORF">C942_02635</name>
</gene>
<evidence type="ECO:0000313" key="1">
    <source>
        <dbReference type="EMBL" id="ELR67127.1"/>
    </source>
</evidence>